<proteinExistence type="predicted"/>
<keyword evidence="3" id="KW-1185">Reference proteome</keyword>
<dbReference type="EMBL" id="JAMZMK010005690">
    <property type="protein sequence ID" value="KAI7752436.1"/>
    <property type="molecule type" value="Genomic_DNA"/>
</dbReference>
<evidence type="ECO:0000313" key="3">
    <source>
        <dbReference type="Proteomes" id="UP001206925"/>
    </source>
</evidence>
<name>A0AAD5D5H9_AMBAR</name>
<gene>
    <name evidence="2" type="ORF">M8C21_033274</name>
</gene>
<feature type="compositionally biased region" description="Low complexity" evidence="1">
    <location>
        <begin position="1"/>
        <end position="13"/>
    </location>
</feature>
<feature type="non-terminal residue" evidence="2">
    <location>
        <position position="1"/>
    </location>
</feature>
<dbReference type="AlphaFoldDB" id="A0AAD5D5H9"/>
<dbReference type="Proteomes" id="UP001206925">
    <property type="component" value="Unassembled WGS sequence"/>
</dbReference>
<sequence>PPSPVTTASPATSSHHEPPPPPHEYRVGIMGFPFGKRKQVGSLWWCFAAVKETVGGRNNGDDDLRPHIGDWAAANLLTICK</sequence>
<reference evidence="2" key="1">
    <citation type="submission" date="2022-06" db="EMBL/GenBank/DDBJ databases">
        <title>Uncovering the hologenomic basis of an extraordinary plant invasion.</title>
        <authorList>
            <person name="Bieker V.C."/>
            <person name="Martin M.D."/>
            <person name="Gilbert T."/>
            <person name="Hodgins K."/>
            <person name="Battlay P."/>
            <person name="Petersen B."/>
            <person name="Wilson J."/>
        </authorList>
    </citation>
    <scope>NUCLEOTIDE SEQUENCE</scope>
    <source>
        <strain evidence="2">AA19_3_7</strain>
        <tissue evidence="2">Leaf</tissue>
    </source>
</reference>
<evidence type="ECO:0000313" key="2">
    <source>
        <dbReference type="EMBL" id="KAI7752436.1"/>
    </source>
</evidence>
<feature type="non-terminal residue" evidence="2">
    <location>
        <position position="81"/>
    </location>
</feature>
<feature type="region of interest" description="Disordered" evidence="1">
    <location>
        <begin position="1"/>
        <end position="24"/>
    </location>
</feature>
<accession>A0AAD5D5H9</accession>
<comment type="caution">
    <text evidence="2">The sequence shown here is derived from an EMBL/GenBank/DDBJ whole genome shotgun (WGS) entry which is preliminary data.</text>
</comment>
<protein>
    <submittedName>
        <fullName evidence="2">Uncharacterized protein</fullName>
    </submittedName>
</protein>
<feature type="compositionally biased region" description="Basic and acidic residues" evidence="1">
    <location>
        <begin position="14"/>
        <end position="24"/>
    </location>
</feature>
<evidence type="ECO:0000256" key="1">
    <source>
        <dbReference type="SAM" id="MobiDB-lite"/>
    </source>
</evidence>
<organism evidence="2 3">
    <name type="scientific">Ambrosia artemisiifolia</name>
    <name type="common">Common ragweed</name>
    <dbReference type="NCBI Taxonomy" id="4212"/>
    <lineage>
        <taxon>Eukaryota</taxon>
        <taxon>Viridiplantae</taxon>
        <taxon>Streptophyta</taxon>
        <taxon>Embryophyta</taxon>
        <taxon>Tracheophyta</taxon>
        <taxon>Spermatophyta</taxon>
        <taxon>Magnoliopsida</taxon>
        <taxon>eudicotyledons</taxon>
        <taxon>Gunneridae</taxon>
        <taxon>Pentapetalae</taxon>
        <taxon>asterids</taxon>
        <taxon>campanulids</taxon>
        <taxon>Asterales</taxon>
        <taxon>Asteraceae</taxon>
        <taxon>Asteroideae</taxon>
        <taxon>Heliantheae alliance</taxon>
        <taxon>Heliantheae</taxon>
        <taxon>Ambrosia</taxon>
    </lineage>
</organism>